<dbReference type="Gene3D" id="3.40.50.300">
    <property type="entry name" value="P-loop containing nucleotide triphosphate hydrolases"/>
    <property type="match status" value="1"/>
</dbReference>
<dbReference type="SUPFAM" id="SSF52540">
    <property type="entry name" value="P-loop containing nucleoside triphosphate hydrolases"/>
    <property type="match status" value="1"/>
</dbReference>
<evidence type="ECO:0000313" key="2">
    <source>
        <dbReference type="Proteomes" id="UP000789572"/>
    </source>
</evidence>
<dbReference type="InterPro" id="IPR027417">
    <property type="entry name" value="P-loop_NTPase"/>
</dbReference>
<sequence>MPTWYLERLYRYKKRIDKKSNKDETDQARLELCKPGVGKSEISQRLAQALKRPIQIINVGGMDDGGELEGKRATLQSANYGKMMEAFVERSFLAEITIEDLEREIQEIKTRKEVINEGTDDQKVIEVERKPQTITE</sequence>
<evidence type="ECO:0000313" key="1">
    <source>
        <dbReference type="EMBL" id="CAG8456350.1"/>
    </source>
</evidence>
<gene>
    <name evidence="1" type="ORF">POCULU_LOCUS320</name>
</gene>
<proteinExistence type="predicted"/>
<organism evidence="1 2">
    <name type="scientific">Paraglomus occultum</name>
    <dbReference type="NCBI Taxonomy" id="144539"/>
    <lineage>
        <taxon>Eukaryota</taxon>
        <taxon>Fungi</taxon>
        <taxon>Fungi incertae sedis</taxon>
        <taxon>Mucoromycota</taxon>
        <taxon>Glomeromycotina</taxon>
        <taxon>Glomeromycetes</taxon>
        <taxon>Paraglomerales</taxon>
        <taxon>Paraglomeraceae</taxon>
        <taxon>Paraglomus</taxon>
    </lineage>
</organism>
<keyword evidence="2" id="KW-1185">Reference proteome</keyword>
<dbReference type="EMBL" id="CAJVPJ010000016">
    <property type="protein sequence ID" value="CAG8456350.1"/>
    <property type="molecule type" value="Genomic_DNA"/>
</dbReference>
<dbReference type="OrthoDB" id="10042665at2759"/>
<comment type="caution">
    <text evidence="1">The sequence shown here is derived from an EMBL/GenBank/DDBJ whole genome shotgun (WGS) entry which is preliminary data.</text>
</comment>
<name>A0A9N8YYL2_9GLOM</name>
<dbReference type="AlphaFoldDB" id="A0A9N8YYL2"/>
<reference evidence="1" key="1">
    <citation type="submission" date="2021-06" db="EMBL/GenBank/DDBJ databases">
        <authorList>
            <person name="Kallberg Y."/>
            <person name="Tangrot J."/>
            <person name="Rosling A."/>
        </authorList>
    </citation>
    <scope>NUCLEOTIDE SEQUENCE</scope>
    <source>
        <strain evidence="1">IA702</strain>
    </source>
</reference>
<dbReference type="Proteomes" id="UP000789572">
    <property type="component" value="Unassembled WGS sequence"/>
</dbReference>
<accession>A0A9N8YYL2</accession>
<protein>
    <submittedName>
        <fullName evidence="1">1434_t:CDS:1</fullName>
    </submittedName>
</protein>